<reference evidence="9 10" key="1">
    <citation type="submission" date="2013-05" db="EMBL/GenBank/DDBJ databases">
        <title>Draft genome of the parasitic nematode Anyclostoma ceylanicum.</title>
        <authorList>
            <person name="Mitreva M."/>
        </authorList>
    </citation>
    <scope>NUCLEOTIDE SEQUENCE [LARGE SCALE GENOMIC DNA]</scope>
</reference>
<feature type="domain" description="PIF1/LRR1 pleckstrin homology" evidence="8">
    <location>
        <begin position="311"/>
        <end position="375"/>
    </location>
</feature>
<protein>
    <recommendedName>
        <fullName evidence="11">DUF1308 domain-containing protein</fullName>
    </recommendedName>
</protein>
<evidence type="ECO:0000256" key="3">
    <source>
        <dbReference type="SAM" id="Coils"/>
    </source>
</evidence>
<dbReference type="PANTHER" id="PTHR13379">
    <property type="entry name" value="UNCHARACTERIZED DUF1308"/>
    <property type="match status" value="1"/>
</dbReference>
<keyword evidence="5" id="KW-0472">Membrane</keyword>
<name>A0A0D6MCJ8_9BILA</name>
<feature type="domain" description="DUF1308" evidence="6">
    <location>
        <begin position="803"/>
        <end position="961"/>
    </location>
</feature>
<gene>
    <name evidence="9" type="ORF">ANCCEY_01894</name>
</gene>
<dbReference type="PANTHER" id="PTHR13379:SF0">
    <property type="entry name" value="UPF0415 PROTEIN C7ORF25"/>
    <property type="match status" value="1"/>
</dbReference>
<keyword evidence="10" id="KW-1185">Reference proteome</keyword>
<dbReference type="EMBL" id="KE124801">
    <property type="protein sequence ID" value="EPB79037.1"/>
    <property type="molecule type" value="Genomic_DNA"/>
</dbReference>
<dbReference type="InterPro" id="IPR057437">
    <property type="entry name" value="PIF1/LRR1_PH"/>
</dbReference>
<proteinExistence type="inferred from homology"/>
<dbReference type="Pfam" id="PF25344">
    <property type="entry name" value="PH_LRR1"/>
    <property type="match status" value="1"/>
</dbReference>
<feature type="transmembrane region" description="Helical" evidence="5">
    <location>
        <begin position="241"/>
        <end position="260"/>
    </location>
</feature>
<feature type="region of interest" description="Disordered" evidence="4">
    <location>
        <begin position="195"/>
        <end position="214"/>
    </location>
</feature>
<comment type="similarity">
    <text evidence="1">Belongs to the UPF0415 family.</text>
</comment>
<evidence type="ECO:0008006" key="11">
    <source>
        <dbReference type="Google" id="ProtNLM"/>
    </source>
</evidence>
<dbReference type="AlphaFoldDB" id="A0A0D6MCJ8"/>
<keyword evidence="5" id="KW-0812">Transmembrane</keyword>
<dbReference type="Gene3D" id="3.80.10.10">
    <property type="entry name" value="Ribonuclease Inhibitor"/>
    <property type="match status" value="1"/>
</dbReference>
<evidence type="ECO:0000313" key="10">
    <source>
        <dbReference type="Proteomes" id="UP000054495"/>
    </source>
</evidence>
<accession>A0A0D6MCJ8</accession>
<dbReference type="InterPro" id="IPR041076">
    <property type="entry name" value="DUF5614"/>
</dbReference>
<keyword evidence="2" id="KW-0539">Nucleus</keyword>
<dbReference type="InterPro" id="IPR001611">
    <property type="entry name" value="Leu-rich_rpt"/>
</dbReference>
<evidence type="ECO:0000256" key="1">
    <source>
        <dbReference type="ARBA" id="ARBA00006588"/>
    </source>
</evidence>
<evidence type="ECO:0000256" key="2">
    <source>
        <dbReference type="ARBA" id="ARBA00023242"/>
    </source>
</evidence>
<feature type="coiled-coil region" evidence="3">
    <location>
        <begin position="123"/>
        <end position="160"/>
    </location>
</feature>
<evidence type="ECO:0000256" key="4">
    <source>
        <dbReference type="SAM" id="MobiDB-lite"/>
    </source>
</evidence>
<feature type="domain" description="DUF5614" evidence="7">
    <location>
        <begin position="600"/>
        <end position="767"/>
    </location>
</feature>
<dbReference type="Pfam" id="PF07000">
    <property type="entry name" value="DUF1308"/>
    <property type="match status" value="1"/>
</dbReference>
<keyword evidence="5" id="KW-1133">Transmembrane helix</keyword>
<organism evidence="9 10">
    <name type="scientific">Ancylostoma ceylanicum</name>
    <dbReference type="NCBI Taxonomy" id="53326"/>
    <lineage>
        <taxon>Eukaryota</taxon>
        <taxon>Metazoa</taxon>
        <taxon>Ecdysozoa</taxon>
        <taxon>Nematoda</taxon>
        <taxon>Chromadorea</taxon>
        <taxon>Rhabditida</taxon>
        <taxon>Rhabditina</taxon>
        <taxon>Rhabditomorpha</taxon>
        <taxon>Strongyloidea</taxon>
        <taxon>Ancylostomatidae</taxon>
        <taxon>Ancylostomatinae</taxon>
        <taxon>Ancylostoma</taxon>
    </lineage>
</organism>
<dbReference type="InterPro" id="IPR032675">
    <property type="entry name" value="LRR_dom_sf"/>
</dbReference>
<evidence type="ECO:0000313" key="9">
    <source>
        <dbReference type="EMBL" id="EPB79037.1"/>
    </source>
</evidence>
<dbReference type="InterPro" id="IPR010733">
    <property type="entry name" value="DUF1308"/>
</dbReference>
<keyword evidence="3" id="KW-0175">Coiled coil</keyword>
<dbReference type="Proteomes" id="UP000054495">
    <property type="component" value="Unassembled WGS sequence"/>
</dbReference>
<evidence type="ECO:0000259" key="6">
    <source>
        <dbReference type="Pfam" id="PF07000"/>
    </source>
</evidence>
<evidence type="ECO:0000259" key="7">
    <source>
        <dbReference type="Pfam" id="PF18474"/>
    </source>
</evidence>
<evidence type="ECO:0000256" key="5">
    <source>
        <dbReference type="SAM" id="Phobius"/>
    </source>
</evidence>
<dbReference type="SUPFAM" id="SSF52058">
    <property type="entry name" value="L domain-like"/>
    <property type="match status" value="1"/>
</dbReference>
<sequence>MQKMKIKTPSMSNWVRLLQEYMSLPPRISCCERCQELQKALMEVLGRTGALKEYEIRDRSSSNPTKKIRRRVARSYSHSTVDEFSGDEDVIVNGSDMESMKVLSQKKGEANRPSAIGSAEWARSELEKRFSQAMHSNAELRETLDRLEHINVQLQEYEIRDRSSSNPTKKIRRRVARSYSHSTVDEFSGDEDVIVNGSDMEVPPRTSVDSVDESALSEEGRSESVCFTATWEAVEHGNRKLIGVTSMYIFFVYGMSILLLEKLYLNLKYDPILKMRLECEAVILRESSQGLVVPARRSTKSSKAIVTLGKNQIKITAGNVRNIHKERVSAGSMSLVFVDPPVTLIVMKSTPAHLQRFLEKLIAILKGDDISLKSLDKVKQSDFKAAIKSLTVTNDNLRGITYPPSLETLEPFFFDLLPSSLLALNLSQNLLVSLPDSIVKARNLQNLNLSYNLLTSLPRDISDMPLRCLFLDHNRLPCLPYDLKTRRFEKLYFDHNPMIAALPESILPWDLKMIGNMLSMKCSCCRKWASSSLLSLCFVSVMATDFTMETDMMQSITMRALTCKKLSPLKMASVEDLSSLLTGRLEAAKSLELLLHDPIYSSIQGVSKLRNRLASELKFLDGIARGKTPLEKKYIETSNVTHFENIVSGLSRFPEVQAVFHTFSILDPDTDSVLKHSVDIVAKRGEQWIKVISRSAKGICMDWLTGSTRNIFEQAETYLSMASLFQRNFSPPEVVFEFIAGVPDAMAVKLRSLGVTVLGEEVSIPIESITKVPEDFMEILMDGVDQNDGLQSNNIEKQKSPPINLDVSAVFVLISNLTHENGTNHLFDSVLLTQQAEMERKNPARKQLLSQIEGREWIICRTAHDSVRDILRTVGGESEKERMEELFRKVRLVEDAVSEKTATLKHSDRINQRSMVIFGSGDHYRAVTATANKHFVSSAYHQGVSFDVILHESRALSEQKELPLSNMD</sequence>
<evidence type="ECO:0000259" key="8">
    <source>
        <dbReference type="Pfam" id="PF25344"/>
    </source>
</evidence>
<dbReference type="Pfam" id="PF18474">
    <property type="entry name" value="DUF5614"/>
    <property type="match status" value="1"/>
</dbReference>
<dbReference type="PROSITE" id="PS51450">
    <property type="entry name" value="LRR"/>
    <property type="match status" value="1"/>
</dbReference>